<evidence type="ECO:0008006" key="3">
    <source>
        <dbReference type="Google" id="ProtNLM"/>
    </source>
</evidence>
<organism evidence="2">
    <name type="scientific">Timema poppense</name>
    <name type="common">Walking stick</name>
    <dbReference type="NCBI Taxonomy" id="170557"/>
    <lineage>
        <taxon>Eukaryota</taxon>
        <taxon>Metazoa</taxon>
        <taxon>Ecdysozoa</taxon>
        <taxon>Arthropoda</taxon>
        <taxon>Hexapoda</taxon>
        <taxon>Insecta</taxon>
        <taxon>Pterygota</taxon>
        <taxon>Neoptera</taxon>
        <taxon>Polyneoptera</taxon>
        <taxon>Phasmatodea</taxon>
        <taxon>Timematodea</taxon>
        <taxon>Timematoidea</taxon>
        <taxon>Timematidae</taxon>
        <taxon>Timema</taxon>
    </lineage>
</organism>
<accession>A0A7R9DHD9</accession>
<dbReference type="InterPro" id="IPR029014">
    <property type="entry name" value="NiFe-Hase_large"/>
</dbReference>
<protein>
    <recommendedName>
        <fullName evidence="3">NADH dehydrogenase subunit 7</fullName>
    </recommendedName>
</protein>
<gene>
    <name evidence="2" type="ORF">TPSB3V08_LOCUS9294</name>
</gene>
<name>A0A7R9DHD9_TIMPO</name>
<reference evidence="2" key="1">
    <citation type="submission" date="2020-11" db="EMBL/GenBank/DDBJ databases">
        <authorList>
            <person name="Tran Van P."/>
        </authorList>
    </citation>
    <scope>NUCLEOTIDE SEQUENCE</scope>
</reference>
<comment type="similarity">
    <text evidence="1">Belongs to the complex I 49 kDa subunit family.</text>
</comment>
<dbReference type="SUPFAM" id="SSF56762">
    <property type="entry name" value="HydB/Nqo4-like"/>
    <property type="match status" value="1"/>
</dbReference>
<dbReference type="Gene3D" id="1.10.645.10">
    <property type="entry name" value="Cytochrome-c3 Hydrogenase, chain B"/>
    <property type="match status" value="1"/>
</dbReference>
<proteinExistence type="inferred from homology"/>
<evidence type="ECO:0000313" key="2">
    <source>
        <dbReference type="EMBL" id="CAD7413859.1"/>
    </source>
</evidence>
<evidence type="ECO:0000256" key="1">
    <source>
        <dbReference type="ARBA" id="ARBA00005769"/>
    </source>
</evidence>
<dbReference type="EMBL" id="OD007287">
    <property type="protein sequence ID" value="CAD7413859.1"/>
    <property type="molecule type" value="Genomic_DNA"/>
</dbReference>
<dbReference type="AlphaFoldDB" id="A0A7R9DHD9"/>
<sequence>MQPVEVDRSFPLLKRLRCVRWGHIFQNITRFILAKEYEHKHTSGGGATLTVDQIADEGAIKVRILVGSKRGAKRWFPDAEFLKQFEGPVMFPDEVSSKWTRPVWCNKIAPVEKKVRNLTLNFGPQHPAAHGVLRLVMELDGEEHIKSVTDNEVCSLLNLGTCGLHVVYSSLRTGVESVDWDISSLLRHMYYLFTDSPARRALFTQLAECASFPLKFYGVQWLENAKCFQRALRIWDHVKFLKEEKLPKTKSVETLKRAACDPFLKCKLAFCKTIADECQPFLQRFQTSKQMTPYLFEAVEKLLRYPMNRCVKPDLMKCTGPKLLSIDTKK</sequence>